<dbReference type="Proteomes" id="UP000789831">
    <property type="component" value="Unassembled WGS sequence"/>
</dbReference>
<feature type="non-terminal residue" evidence="1">
    <location>
        <position position="41"/>
    </location>
</feature>
<gene>
    <name evidence="1" type="ORF">AGERDE_LOCUS11501</name>
</gene>
<evidence type="ECO:0000313" key="1">
    <source>
        <dbReference type="EMBL" id="CAG8653538.1"/>
    </source>
</evidence>
<accession>A0A9N9DUZ6</accession>
<comment type="caution">
    <text evidence="1">The sequence shown here is derived from an EMBL/GenBank/DDBJ whole genome shotgun (WGS) entry which is preliminary data.</text>
</comment>
<dbReference type="AlphaFoldDB" id="A0A9N9DUZ6"/>
<dbReference type="EMBL" id="CAJVPL010005014">
    <property type="protein sequence ID" value="CAG8653538.1"/>
    <property type="molecule type" value="Genomic_DNA"/>
</dbReference>
<name>A0A9N9DUZ6_9GLOM</name>
<organism evidence="1 2">
    <name type="scientific">Ambispora gerdemannii</name>
    <dbReference type="NCBI Taxonomy" id="144530"/>
    <lineage>
        <taxon>Eukaryota</taxon>
        <taxon>Fungi</taxon>
        <taxon>Fungi incertae sedis</taxon>
        <taxon>Mucoromycota</taxon>
        <taxon>Glomeromycotina</taxon>
        <taxon>Glomeromycetes</taxon>
        <taxon>Archaeosporales</taxon>
        <taxon>Ambisporaceae</taxon>
        <taxon>Ambispora</taxon>
    </lineage>
</organism>
<protein>
    <submittedName>
        <fullName evidence="1">13218_t:CDS:1</fullName>
    </submittedName>
</protein>
<reference evidence="1" key="1">
    <citation type="submission" date="2021-06" db="EMBL/GenBank/DDBJ databases">
        <authorList>
            <person name="Kallberg Y."/>
            <person name="Tangrot J."/>
            <person name="Rosling A."/>
        </authorList>
    </citation>
    <scope>NUCLEOTIDE SEQUENCE</scope>
    <source>
        <strain evidence="1">MT106</strain>
    </source>
</reference>
<keyword evidence="2" id="KW-1185">Reference proteome</keyword>
<sequence length="41" mass="4525">MRNVNIPEYISSPIPVLQNQASEDAQLSVLQDAQLLASQDQ</sequence>
<evidence type="ECO:0000313" key="2">
    <source>
        <dbReference type="Proteomes" id="UP000789831"/>
    </source>
</evidence>
<proteinExistence type="predicted"/>